<dbReference type="PRINTS" id="PR00127">
    <property type="entry name" value="CLPPROTEASEP"/>
</dbReference>
<dbReference type="GO" id="GO:0004176">
    <property type="term" value="F:ATP-dependent peptidase activity"/>
    <property type="evidence" value="ECO:0007669"/>
    <property type="project" value="InterPro"/>
</dbReference>
<name>A3KCV0_RHORH</name>
<dbReference type="Gene3D" id="3.90.226.10">
    <property type="entry name" value="2-enoyl-CoA Hydratase, Chain A, domain 1"/>
    <property type="match status" value="1"/>
</dbReference>
<dbReference type="GO" id="GO:0051117">
    <property type="term" value="F:ATPase binding"/>
    <property type="evidence" value="ECO:0007669"/>
    <property type="project" value="TreeGrafter"/>
</dbReference>
<reference evidence="3" key="2">
    <citation type="submission" date="2006-09" db="EMBL/GenBank/DDBJ databases">
        <title>Several meta-cleavage enzyme genes induced by steroid from Gram-positive bacterium Rhodococcus rhodochrous K37.</title>
        <authorList>
            <person name="Taguchi K."/>
            <person name="Motoyama M."/>
            <person name="Kudo T."/>
        </authorList>
    </citation>
    <scope>NUCLEOTIDE SEQUENCE</scope>
    <source>
        <strain evidence="3">K37</strain>
    </source>
</reference>
<dbReference type="InterPro" id="IPR001907">
    <property type="entry name" value="ClpP"/>
</dbReference>
<proteinExistence type="inferred from homology"/>
<dbReference type="InterPro" id="IPR029045">
    <property type="entry name" value="ClpP/crotonase-like_dom_sf"/>
</dbReference>
<evidence type="ECO:0000256" key="1">
    <source>
        <dbReference type="ARBA" id="ARBA00007039"/>
    </source>
</evidence>
<dbReference type="GO" id="GO:0006515">
    <property type="term" value="P:protein quality control for misfolded or incompletely synthesized proteins"/>
    <property type="evidence" value="ECO:0007669"/>
    <property type="project" value="TreeGrafter"/>
</dbReference>
<dbReference type="Pfam" id="PF00574">
    <property type="entry name" value="CLP_protease"/>
    <property type="match status" value="1"/>
</dbReference>
<dbReference type="EMBL" id="AB271915">
    <property type="protein sequence ID" value="BAF48118.1"/>
    <property type="molecule type" value="Genomic_DNA"/>
</dbReference>
<protein>
    <recommendedName>
        <fullName evidence="2">ATP-dependent Clp protease proteolytic subunit</fullName>
    </recommendedName>
</protein>
<dbReference type="SUPFAM" id="SSF52096">
    <property type="entry name" value="ClpP/crotonase"/>
    <property type="match status" value="1"/>
</dbReference>
<accession>A3KCV0</accession>
<feature type="non-terminal residue" evidence="3">
    <location>
        <position position="1"/>
    </location>
</feature>
<comment type="similarity">
    <text evidence="1 2">Belongs to the peptidase S14 family.</text>
</comment>
<sequence length="133" mass="14681">LWLCDVDADLEVTLTLLDVLDLMGVEIHAICLGELVGAGVALLTAADRRDSGVHTVFHLREPRTRYSGYAADAAAYTERQQRHLQTLHERLAHICGRSVDEIAADMRNQRILTAEQARDYGLIDTVTESTPGP</sequence>
<evidence type="ECO:0000256" key="2">
    <source>
        <dbReference type="RuleBase" id="RU003567"/>
    </source>
</evidence>
<dbReference type="GO" id="GO:0004252">
    <property type="term" value="F:serine-type endopeptidase activity"/>
    <property type="evidence" value="ECO:0007669"/>
    <property type="project" value="InterPro"/>
</dbReference>
<dbReference type="GO" id="GO:0009368">
    <property type="term" value="C:endopeptidase Clp complex"/>
    <property type="evidence" value="ECO:0007669"/>
    <property type="project" value="TreeGrafter"/>
</dbReference>
<dbReference type="InterPro" id="IPR023562">
    <property type="entry name" value="ClpP/TepA"/>
</dbReference>
<dbReference type="PANTHER" id="PTHR10381:SF11">
    <property type="entry name" value="ATP-DEPENDENT CLP PROTEASE PROTEOLYTIC SUBUNIT, MITOCHONDRIAL"/>
    <property type="match status" value="1"/>
</dbReference>
<dbReference type="PANTHER" id="PTHR10381">
    <property type="entry name" value="ATP-DEPENDENT CLP PROTEASE PROTEOLYTIC SUBUNIT"/>
    <property type="match status" value="1"/>
</dbReference>
<reference evidence="3" key="1">
    <citation type="journal article" date="2004" name="Biosci. Biotechnol. Biochem.">
        <title>Multiplicity of 2,3-dihydroxybiphenyl dioxygenase genes in the Gram-positive polychlorinated biphenyl degrading bacterium Rhodococcus rhodochrous K37.</title>
        <authorList>
            <person name="Taguchi K."/>
            <person name="Motoyama M."/>
            <person name="Kudo T."/>
        </authorList>
    </citation>
    <scope>NUCLEOTIDE SEQUENCE</scope>
    <source>
        <strain evidence="3">K37</strain>
    </source>
</reference>
<evidence type="ECO:0000313" key="3">
    <source>
        <dbReference type="EMBL" id="BAF48118.1"/>
    </source>
</evidence>
<dbReference type="AlphaFoldDB" id="A3KCV0"/>
<gene>
    <name evidence="3" type="primary">orf18</name>
</gene>
<organism evidence="3">
    <name type="scientific">Rhodococcus rhodochrous</name>
    <dbReference type="NCBI Taxonomy" id="1829"/>
    <lineage>
        <taxon>Bacteria</taxon>
        <taxon>Bacillati</taxon>
        <taxon>Actinomycetota</taxon>
        <taxon>Actinomycetes</taxon>
        <taxon>Mycobacteriales</taxon>
        <taxon>Nocardiaceae</taxon>
        <taxon>Rhodococcus</taxon>
    </lineage>
</organism>